<sequence length="442" mass="46167">MKSTLSLPAGLASFWLLACLPTIEAHSWVEQLMVIASNGTFVGSAGYPRGLVNRQAAGWNNDDMTFLVPPNGGSNAISATQAMCQYPTATQEAQRPRLSAAAGDRVALRYQENGHVTMPDLSGKKPANSGTVYVYGTTQPLATDKYTSIHNVWNTAGTGGDGRGVLLATKFFDDGQCYQANSASISQVRQKEFPHATTTLMGPDLWCQNDIQLPSNVTGTYTLYWVWDWPTLNADNTVAKNESYTTCMDVDISNTASSSSSKKDAAFAKGQDLNFAAVSSELGTQFNAPTGAFLQGAAKTGGANSISTTSAATKSKSGKPTVAAENAVTVTVTAAPVVQYITVTETQTVTSNGAIATQQSNKNTPTTMTTRVASSKSSTTPASSASTPNNSAGPPNVQPFMNAAGQISGASSSANATVATATAAAGPAIRKRHSHWHRLSIL</sequence>
<dbReference type="AlphaFoldDB" id="A0A3D8SMK3"/>
<evidence type="ECO:0000256" key="1">
    <source>
        <dbReference type="SAM" id="MobiDB-lite"/>
    </source>
</evidence>
<comment type="caution">
    <text evidence="4">The sequence shown here is derived from an EMBL/GenBank/DDBJ whole genome shotgun (WGS) entry which is preliminary data.</text>
</comment>
<evidence type="ECO:0000259" key="3">
    <source>
        <dbReference type="Pfam" id="PF24320"/>
    </source>
</evidence>
<organism evidence="4 5">
    <name type="scientific">Coleophoma crateriformis</name>
    <dbReference type="NCBI Taxonomy" id="565419"/>
    <lineage>
        <taxon>Eukaryota</taxon>
        <taxon>Fungi</taxon>
        <taxon>Dikarya</taxon>
        <taxon>Ascomycota</taxon>
        <taxon>Pezizomycotina</taxon>
        <taxon>Leotiomycetes</taxon>
        <taxon>Helotiales</taxon>
        <taxon>Dermateaceae</taxon>
        <taxon>Coleophoma</taxon>
    </lineage>
</organism>
<dbReference type="Pfam" id="PF24320">
    <property type="entry name" value="DUF7492"/>
    <property type="match status" value="1"/>
</dbReference>
<dbReference type="Proteomes" id="UP000256328">
    <property type="component" value="Unassembled WGS sequence"/>
</dbReference>
<feature type="compositionally biased region" description="Low complexity" evidence="1">
    <location>
        <begin position="373"/>
        <end position="395"/>
    </location>
</feature>
<evidence type="ECO:0000313" key="5">
    <source>
        <dbReference type="Proteomes" id="UP000256328"/>
    </source>
</evidence>
<feature type="domain" description="DUF7492" evidence="3">
    <location>
        <begin position="24"/>
        <end position="278"/>
    </location>
</feature>
<dbReference type="PROSITE" id="PS51257">
    <property type="entry name" value="PROKAR_LIPOPROTEIN"/>
    <property type="match status" value="1"/>
</dbReference>
<name>A0A3D8SMK3_9HELO</name>
<feature type="chain" id="PRO_5017621461" description="DUF7492 domain-containing protein" evidence="2">
    <location>
        <begin position="26"/>
        <end position="442"/>
    </location>
</feature>
<keyword evidence="5" id="KW-1185">Reference proteome</keyword>
<gene>
    <name evidence="4" type="ORF">BP5796_03239</name>
</gene>
<protein>
    <recommendedName>
        <fullName evidence="3">DUF7492 domain-containing protein</fullName>
    </recommendedName>
</protein>
<reference evidence="4 5" key="1">
    <citation type="journal article" date="2018" name="IMA Fungus">
        <title>IMA Genome-F 9: Draft genome sequence of Annulohypoxylon stygium, Aspergillus mulundensis, Berkeleyomyces basicola (syn. Thielaviopsis basicola), Ceratocystis smalleyi, two Cercospora beticola strains, Coleophoma cylindrospora, Fusarium fracticaudum, Phialophora cf. hyalina, and Morchella septimelata.</title>
        <authorList>
            <person name="Wingfield B.D."/>
            <person name="Bills G.F."/>
            <person name="Dong Y."/>
            <person name="Huang W."/>
            <person name="Nel W.J."/>
            <person name="Swalarsk-Parry B.S."/>
            <person name="Vaghefi N."/>
            <person name="Wilken P.M."/>
            <person name="An Z."/>
            <person name="de Beer Z.W."/>
            <person name="De Vos L."/>
            <person name="Chen L."/>
            <person name="Duong T.A."/>
            <person name="Gao Y."/>
            <person name="Hammerbacher A."/>
            <person name="Kikkert J.R."/>
            <person name="Li Y."/>
            <person name="Li H."/>
            <person name="Li K."/>
            <person name="Li Q."/>
            <person name="Liu X."/>
            <person name="Ma X."/>
            <person name="Naidoo K."/>
            <person name="Pethybridge S.J."/>
            <person name="Sun J."/>
            <person name="Steenkamp E.T."/>
            <person name="van der Nest M.A."/>
            <person name="van Wyk S."/>
            <person name="Wingfield M.J."/>
            <person name="Xiong C."/>
            <person name="Yue Q."/>
            <person name="Zhang X."/>
        </authorList>
    </citation>
    <scope>NUCLEOTIDE SEQUENCE [LARGE SCALE GENOMIC DNA]</scope>
    <source>
        <strain evidence="4 5">BP5796</strain>
    </source>
</reference>
<accession>A0A3D8SMK3</accession>
<keyword evidence="2" id="KW-0732">Signal</keyword>
<dbReference type="InterPro" id="IPR055915">
    <property type="entry name" value="DUF7492"/>
</dbReference>
<feature type="region of interest" description="Disordered" evidence="1">
    <location>
        <begin position="354"/>
        <end position="403"/>
    </location>
</feature>
<evidence type="ECO:0000256" key="2">
    <source>
        <dbReference type="SAM" id="SignalP"/>
    </source>
</evidence>
<feature type="compositionally biased region" description="Polar residues" evidence="1">
    <location>
        <begin position="354"/>
        <end position="372"/>
    </location>
</feature>
<dbReference type="OrthoDB" id="64281at2759"/>
<dbReference type="EMBL" id="PDLN01000004">
    <property type="protein sequence ID" value="RDW87545.1"/>
    <property type="molecule type" value="Genomic_DNA"/>
</dbReference>
<evidence type="ECO:0000313" key="4">
    <source>
        <dbReference type="EMBL" id="RDW87545.1"/>
    </source>
</evidence>
<feature type="signal peptide" evidence="2">
    <location>
        <begin position="1"/>
        <end position="25"/>
    </location>
</feature>
<feature type="region of interest" description="Disordered" evidence="1">
    <location>
        <begin position="302"/>
        <end position="322"/>
    </location>
</feature>
<proteinExistence type="predicted"/>